<reference evidence="2" key="1">
    <citation type="submission" date="2018-05" db="EMBL/GenBank/DDBJ databases">
        <title>Draft genome of Mucuna pruriens seed.</title>
        <authorList>
            <person name="Nnadi N.E."/>
            <person name="Vos R."/>
            <person name="Hasami M.H."/>
            <person name="Devisetty U.K."/>
            <person name="Aguiy J.C."/>
        </authorList>
    </citation>
    <scope>NUCLEOTIDE SEQUENCE [LARGE SCALE GENOMIC DNA]</scope>
    <source>
        <strain evidence="2">JCA_2017</strain>
    </source>
</reference>
<name>A0A371HSD2_MUCPR</name>
<dbReference type="Proteomes" id="UP000257109">
    <property type="component" value="Unassembled WGS sequence"/>
</dbReference>
<evidence type="ECO:0000259" key="1">
    <source>
        <dbReference type="Pfam" id="PF00078"/>
    </source>
</evidence>
<feature type="non-terminal residue" evidence="2">
    <location>
        <position position="1"/>
    </location>
</feature>
<evidence type="ECO:0000313" key="2">
    <source>
        <dbReference type="EMBL" id="RDY05696.1"/>
    </source>
</evidence>
<dbReference type="AlphaFoldDB" id="A0A371HSD2"/>
<dbReference type="Pfam" id="PF00078">
    <property type="entry name" value="RVT_1"/>
    <property type="match status" value="1"/>
</dbReference>
<comment type="caution">
    <text evidence="2">The sequence shown here is derived from an EMBL/GenBank/DDBJ whole genome shotgun (WGS) entry which is preliminary data.</text>
</comment>
<dbReference type="InterPro" id="IPR043128">
    <property type="entry name" value="Rev_trsase/Diguanyl_cyclase"/>
</dbReference>
<feature type="domain" description="Reverse transcriptase" evidence="1">
    <location>
        <begin position="9"/>
        <end position="61"/>
    </location>
</feature>
<dbReference type="InterPro" id="IPR053134">
    <property type="entry name" value="RNA-dir_DNA_polymerase"/>
</dbReference>
<dbReference type="PANTHER" id="PTHR24559">
    <property type="entry name" value="TRANSPOSON TY3-I GAG-POL POLYPROTEIN"/>
    <property type="match status" value="1"/>
</dbReference>
<dbReference type="OrthoDB" id="1002013at2759"/>
<dbReference type="InterPro" id="IPR043502">
    <property type="entry name" value="DNA/RNA_pol_sf"/>
</dbReference>
<protein>
    <submittedName>
        <fullName evidence="2">Retrovirus-related Pol polyprotein from transposon 17.6</fullName>
    </submittedName>
</protein>
<dbReference type="Gene3D" id="3.30.70.270">
    <property type="match status" value="1"/>
</dbReference>
<dbReference type="PANTHER" id="PTHR24559:SF437">
    <property type="entry name" value="RNA-DIRECTED DNA POLYMERASE HOMOLOG"/>
    <property type="match status" value="1"/>
</dbReference>
<dbReference type="EMBL" id="QJKJ01001832">
    <property type="protein sequence ID" value="RDY05696.1"/>
    <property type="molecule type" value="Genomic_DNA"/>
</dbReference>
<evidence type="ECO:0000313" key="3">
    <source>
        <dbReference type="Proteomes" id="UP000257109"/>
    </source>
</evidence>
<accession>A0A371HSD2</accession>
<proteinExistence type="predicted"/>
<sequence>MLRLMNGVVMPFGLMNAPSTFMRLMNHDLMSLIGCCVVVYFDDILIYSACSDDHESEPSTLRKLYSGAFRRFTRGHPKLANTYECKQCAKFPWVGKLL</sequence>
<organism evidence="2 3">
    <name type="scientific">Mucuna pruriens</name>
    <name type="common">Velvet bean</name>
    <name type="synonym">Dolichos pruriens</name>
    <dbReference type="NCBI Taxonomy" id="157652"/>
    <lineage>
        <taxon>Eukaryota</taxon>
        <taxon>Viridiplantae</taxon>
        <taxon>Streptophyta</taxon>
        <taxon>Embryophyta</taxon>
        <taxon>Tracheophyta</taxon>
        <taxon>Spermatophyta</taxon>
        <taxon>Magnoliopsida</taxon>
        <taxon>eudicotyledons</taxon>
        <taxon>Gunneridae</taxon>
        <taxon>Pentapetalae</taxon>
        <taxon>rosids</taxon>
        <taxon>fabids</taxon>
        <taxon>Fabales</taxon>
        <taxon>Fabaceae</taxon>
        <taxon>Papilionoideae</taxon>
        <taxon>50 kb inversion clade</taxon>
        <taxon>NPAAA clade</taxon>
        <taxon>indigoferoid/millettioid clade</taxon>
        <taxon>Phaseoleae</taxon>
        <taxon>Mucuna</taxon>
    </lineage>
</organism>
<dbReference type="STRING" id="157652.A0A371HSD2"/>
<dbReference type="SUPFAM" id="SSF56672">
    <property type="entry name" value="DNA/RNA polymerases"/>
    <property type="match status" value="1"/>
</dbReference>
<gene>
    <name evidence="2" type="primary">pol</name>
    <name evidence="2" type="ORF">CR513_10442</name>
</gene>
<keyword evidence="3" id="KW-1185">Reference proteome</keyword>
<dbReference type="InterPro" id="IPR000477">
    <property type="entry name" value="RT_dom"/>
</dbReference>